<protein>
    <submittedName>
        <fullName evidence="2">Uncharacterized protein</fullName>
    </submittedName>
</protein>
<dbReference type="Proteomes" id="UP000027178">
    <property type="component" value="Unassembled WGS sequence"/>
</dbReference>
<evidence type="ECO:0000313" key="3">
    <source>
        <dbReference type="Proteomes" id="UP000027178"/>
    </source>
</evidence>
<dbReference type="PATRIC" id="fig|1348663.4.peg.1057"/>
<keyword evidence="3" id="KW-1185">Reference proteome</keyword>
<sequence>MEVADREQASVRHRSPQVPPPPARHFRPPLERFRPPAHPGSGTRVDTLPPGAAAAPADVLSVAPSTSVGTPGVRWTHLCLFALHTF</sequence>
<proteinExistence type="predicted"/>
<dbReference type="HOGENOM" id="CLU_2493769_0_0_11"/>
<feature type="compositionally biased region" description="Basic and acidic residues" evidence="1">
    <location>
        <begin position="1"/>
        <end position="10"/>
    </location>
</feature>
<reference evidence="2 3" key="1">
    <citation type="submission" date="2014-05" db="EMBL/GenBank/DDBJ databases">
        <title>Draft Genome Sequence of Kitasatospora cheerisanensis KCTC 2395.</title>
        <authorList>
            <person name="Nam D.H."/>
        </authorList>
    </citation>
    <scope>NUCLEOTIDE SEQUENCE [LARGE SCALE GENOMIC DNA]</scope>
    <source>
        <strain evidence="2 3">KCTC 2395</strain>
    </source>
</reference>
<evidence type="ECO:0000256" key="1">
    <source>
        <dbReference type="SAM" id="MobiDB-lite"/>
    </source>
</evidence>
<comment type="caution">
    <text evidence="2">The sequence shown here is derived from an EMBL/GenBank/DDBJ whole genome shotgun (WGS) entry which is preliminary data.</text>
</comment>
<dbReference type="EMBL" id="JNBY01000050">
    <property type="protein sequence ID" value="KDN87023.1"/>
    <property type="molecule type" value="Genomic_DNA"/>
</dbReference>
<name>A0A066YZP8_9ACTN</name>
<dbReference type="AlphaFoldDB" id="A0A066YZP8"/>
<accession>A0A066YZP8</accession>
<evidence type="ECO:0000313" key="2">
    <source>
        <dbReference type="EMBL" id="KDN87023.1"/>
    </source>
</evidence>
<organism evidence="2 3">
    <name type="scientific">Kitasatospora cheerisanensis KCTC 2395</name>
    <dbReference type="NCBI Taxonomy" id="1348663"/>
    <lineage>
        <taxon>Bacteria</taxon>
        <taxon>Bacillati</taxon>
        <taxon>Actinomycetota</taxon>
        <taxon>Actinomycetes</taxon>
        <taxon>Kitasatosporales</taxon>
        <taxon>Streptomycetaceae</taxon>
        <taxon>Kitasatospora</taxon>
    </lineage>
</organism>
<gene>
    <name evidence="2" type="ORF">KCH_11080</name>
</gene>
<feature type="region of interest" description="Disordered" evidence="1">
    <location>
        <begin position="1"/>
        <end position="52"/>
    </location>
</feature>